<evidence type="ECO:0000313" key="1">
    <source>
        <dbReference type="EMBL" id="TQD84252.1"/>
    </source>
</evidence>
<name>A0A540LD94_MALBA</name>
<dbReference type="EMBL" id="VIEB01000646">
    <property type="protein sequence ID" value="TQD84252.1"/>
    <property type="molecule type" value="Genomic_DNA"/>
</dbReference>
<proteinExistence type="predicted"/>
<sequence length="70" mass="7996">MNKAEGMQALEHRDKQSVVSLSKIKSLHLFLGGLTPEPENAFQEVCRDRKGGSCQLRRGPREARRYRQCP</sequence>
<organism evidence="1 2">
    <name type="scientific">Malus baccata</name>
    <name type="common">Siberian crab apple</name>
    <name type="synonym">Pyrus baccata</name>
    <dbReference type="NCBI Taxonomy" id="106549"/>
    <lineage>
        <taxon>Eukaryota</taxon>
        <taxon>Viridiplantae</taxon>
        <taxon>Streptophyta</taxon>
        <taxon>Embryophyta</taxon>
        <taxon>Tracheophyta</taxon>
        <taxon>Spermatophyta</taxon>
        <taxon>Magnoliopsida</taxon>
        <taxon>eudicotyledons</taxon>
        <taxon>Gunneridae</taxon>
        <taxon>Pentapetalae</taxon>
        <taxon>rosids</taxon>
        <taxon>fabids</taxon>
        <taxon>Rosales</taxon>
        <taxon>Rosaceae</taxon>
        <taxon>Amygdaloideae</taxon>
        <taxon>Maleae</taxon>
        <taxon>Malus</taxon>
    </lineage>
</organism>
<reference evidence="1 2" key="1">
    <citation type="journal article" date="2019" name="G3 (Bethesda)">
        <title>Sequencing of a Wild Apple (Malus baccata) Genome Unravels the Differences Between Cultivated and Wild Apple Species Regarding Disease Resistance and Cold Tolerance.</title>
        <authorList>
            <person name="Chen X."/>
        </authorList>
    </citation>
    <scope>NUCLEOTIDE SEQUENCE [LARGE SCALE GENOMIC DNA]</scope>
    <source>
        <strain evidence="2">cv. Shandingzi</strain>
        <tissue evidence="1">Leaves</tissue>
    </source>
</reference>
<keyword evidence="2" id="KW-1185">Reference proteome</keyword>
<comment type="caution">
    <text evidence="1">The sequence shown here is derived from an EMBL/GenBank/DDBJ whole genome shotgun (WGS) entry which is preliminary data.</text>
</comment>
<accession>A0A540LD94</accession>
<protein>
    <submittedName>
        <fullName evidence="1">Uncharacterized protein</fullName>
    </submittedName>
</protein>
<evidence type="ECO:0000313" key="2">
    <source>
        <dbReference type="Proteomes" id="UP000315295"/>
    </source>
</evidence>
<dbReference type="AlphaFoldDB" id="A0A540LD94"/>
<dbReference type="Proteomes" id="UP000315295">
    <property type="component" value="Unassembled WGS sequence"/>
</dbReference>
<gene>
    <name evidence="1" type="ORF">C1H46_030183</name>
</gene>